<sequence>MIVIVKTQQHNSSRINLETQQEAIIISLIGKRCASPLPSTTAEDKKRQYKDEDQNSAGGASGDDSD</sequence>
<comment type="caution">
    <text evidence="2">The sequence shown here is derived from an EMBL/GenBank/DDBJ whole genome shotgun (WGS) entry which is preliminary data.</text>
</comment>
<evidence type="ECO:0000313" key="2">
    <source>
        <dbReference type="EMBL" id="KAG2310241.1"/>
    </source>
</evidence>
<name>A0A8X7VFH5_BRACI</name>
<dbReference type="AlphaFoldDB" id="A0A8X7VFH5"/>
<evidence type="ECO:0000256" key="1">
    <source>
        <dbReference type="SAM" id="MobiDB-lite"/>
    </source>
</evidence>
<feature type="compositionally biased region" description="Basic and acidic residues" evidence="1">
    <location>
        <begin position="42"/>
        <end position="53"/>
    </location>
</feature>
<reference evidence="2 3" key="1">
    <citation type="submission" date="2020-02" db="EMBL/GenBank/DDBJ databases">
        <authorList>
            <person name="Ma Q."/>
            <person name="Huang Y."/>
            <person name="Song X."/>
            <person name="Pei D."/>
        </authorList>
    </citation>
    <scope>NUCLEOTIDE SEQUENCE [LARGE SCALE GENOMIC DNA]</scope>
    <source>
        <strain evidence="2">Sxm20200214</strain>
        <tissue evidence="2">Leaf</tissue>
    </source>
</reference>
<dbReference type="EMBL" id="JAAMPC010000005">
    <property type="protein sequence ID" value="KAG2310241.1"/>
    <property type="molecule type" value="Genomic_DNA"/>
</dbReference>
<proteinExistence type="predicted"/>
<protein>
    <submittedName>
        <fullName evidence="2">Uncharacterized protein</fullName>
    </submittedName>
</protein>
<evidence type="ECO:0000313" key="3">
    <source>
        <dbReference type="Proteomes" id="UP000886595"/>
    </source>
</evidence>
<dbReference type="Proteomes" id="UP000886595">
    <property type="component" value="Unassembled WGS sequence"/>
</dbReference>
<feature type="region of interest" description="Disordered" evidence="1">
    <location>
        <begin position="35"/>
        <end position="66"/>
    </location>
</feature>
<gene>
    <name evidence="2" type="ORF">Bca52824_021798</name>
</gene>
<organism evidence="2 3">
    <name type="scientific">Brassica carinata</name>
    <name type="common">Ethiopian mustard</name>
    <name type="synonym">Abyssinian cabbage</name>
    <dbReference type="NCBI Taxonomy" id="52824"/>
    <lineage>
        <taxon>Eukaryota</taxon>
        <taxon>Viridiplantae</taxon>
        <taxon>Streptophyta</taxon>
        <taxon>Embryophyta</taxon>
        <taxon>Tracheophyta</taxon>
        <taxon>Spermatophyta</taxon>
        <taxon>Magnoliopsida</taxon>
        <taxon>eudicotyledons</taxon>
        <taxon>Gunneridae</taxon>
        <taxon>Pentapetalae</taxon>
        <taxon>rosids</taxon>
        <taxon>malvids</taxon>
        <taxon>Brassicales</taxon>
        <taxon>Brassicaceae</taxon>
        <taxon>Brassiceae</taxon>
        <taxon>Brassica</taxon>
    </lineage>
</organism>
<keyword evidence="3" id="KW-1185">Reference proteome</keyword>
<accession>A0A8X7VFH5</accession>